<keyword evidence="2" id="KW-0547">Nucleotide-binding</keyword>
<evidence type="ECO:0000313" key="8">
    <source>
        <dbReference type="EMBL" id="KAF7723549.1"/>
    </source>
</evidence>
<feature type="transmembrane region" description="Helical" evidence="6">
    <location>
        <begin position="34"/>
        <end position="52"/>
    </location>
</feature>
<dbReference type="AlphaFoldDB" id="A0A8H7EMW5"/>
<feature type="domain" description="IRG-type G" evidence="7">
    <location>
        <begin position="119"/>
        <end position="310"/>
    </location>
</feature>
<accession>A0A8H7EMW5</accession>
<comment type="caution">
    <text evidence="8">The sequence shown here is derived from an EMBL/GenBank/DDBJ whole genome shotgun (WGS) entry which is preliminary data.</text>
</comment>
<reference evidence="8" key="1">
    <citation type="submission" date="2020-01" db="EMBL/GenBank/DDBJ databases">
        <title>Genome Sequencing of Three Apophysomyces-Like Fungal Strains Confirms a Novel Fungal Genus in the Mucoromycota with divergent Burkholderia-like Endosymbiotic Bacteria.</title>
        <authorList>
            <person name="Stajich J.E."/>
            <person name="Macias A.M."/>
            <person name="Carter-House D."/>
            <person name="Lovett B."/>
            <person name="Kasson L.R."/>
            <person name="Berry K."/>
            <person name="Grigoriev I."/>
            <person name="Chang Y."/>
            <person name="Spatafora J."/>
            <person name="Kasson M.T."/>
        </authorList>
    </citation>
    <scope>NUCLEOTIDE SEQUENCE</scope>
    <source>
        <strain evidence="8">NRRL A-21654</strain>
    </source>
</reference>
<proteinExistence type="inferred from homology"/>
<evidence type="ECO:0000256" key="6">
    <source>
        <dbReference type="SAM" id="Phobius"/>
    </source>
</evidence>
<dbReference type="Pfam" id="PF05049">
    <property type="entry name" value="IIGP"/>
    <property type="match status" value="1"/>
</dbReference>
<dbReference type="Gene3D" id="3.40.50.300">
    <property type="entry name" value="P-loop containing nucleotide triphosphate hydrolases"/>
    <property type="match status" value="1"/>
</dbReference>
<dbReference type="PROSITE" id="PS51716">
    <property type="entry name" value="G_IRG"/>
    <property type="match status" value="1"/>
</dbReference>
<feature type="region of interest" description="Disordered" evidence="5">
    <location>
        <begin position="331"/>
        <end position="366"/>
    </location>
</feature>
<dbReference type="InterPro" id="IPR007743">
    <property type="entry name" value="Immunity-related_GTPase-like"/>
</dbReference>
<keyword evidence="6" id="KW-0472">Membrane</keyword>
<evidence type="ECO:0000256" key="4">
    <source>
        <dbReference type="ARBA" id="ARBA00023134"/>
    </source>
</evidence>
<gene>
    <name evidence="8" type="ORF">EC973_001838</name>
</gene>
<evidence type="ECO:0000259" key="7">
    <source>
        <dbReference type="PROSITE" id="PS51716"/>
    </source>
</evidence>
<organism evidence="8 9">
    <name type="scientific">Apophysomyces ossiformis</name>
    <dbReference type="NCBI Taxonomy" id="679940"/>
    <lineage>
        <taxon>Eukaryota</taxon>
        <taxon>Fungi</taxon>
        <taxon>Fungi incertae sedis</taxon>
        <taxon>Mucoromycota</taxon>
        <taxon>Mucoromycotina</taxon>
        <taxon>Mucoromycetes</taxon>
        <taxon>Mucorales</taxon>
        <taxon>Mucorineae</taxon>
        <taxon>Mucoraceae</taxon>
        <taxon>Apophysomyces</taxon>
    </lineage>
</organism>
<evidence type="ECO:0000256" key="1">
    <source>
        <dbReference type="ARBA" id="ARBA00005429"/>
    </source>
</evidence>
<dbReference type="EMBL" id="JABAYA010000147">
    <property type="protein sequence ID" value="KAF7723549.1"/>
    <property type="molecule type" value="Genomic_DNA"/>
</dbReference>
<dbReference type="Proteomes" id="UP000605846">
    <property type="component" value="Unassembled WGS sequence"/>
</dbReference>
<keyword evidence="9" id="KW-1185">Reference proteome</keyword>
<dbReference type="InterPro" id="IPR051515">
    <property type="entry name" value="IRG"/>
</dbReference>
<keyword evidence="6" id="KW-1133">Transmembrane helix</keyword>
<keyword evidence="6" id="KW-0812">Transmembrane</keyword>
<evidence type="ECO:0000256" key="3">
    <source>
        <dbReference type="ARBA" id="ARBA00022801"/>
    </source>
</evidence>
<dbReference type="PANTHER" id="PTHR32341:SF10">
    <property type="entry name" value="INTERFERON-INDUCIBLE GTPASE 5"/>
    <property type="match status" value="1"/>
</dbReference>
<dbReference type="InterPro" id="IPR030385">
    <property type="entry name" value="G_IRG_dom"/>
</dbReference>
<protein>
    <recommendedName>
        <fullName evidence="7">IRG-type G domain-containing protein</fullName>
    </recommendedName>
</protein>
<evidence type="ECO:0000256" key="5">
    <source>
        <dbReference type="SAM" id="MobiDB-lite"/>
    </source>
</evidence>
<name>A0A8H7EMW5_9FUNG</name>
<sequence length="366" mass="41440">MGQAASHTLTGKSNVFHDYGDISNKFTKATLSTLAVPMVIVAFPLLNAYTFTEEELTGFKLMDGAIGGLLGVLGWPLAPFLACWGVFQVLFNDSPPETIPIPEEIKERAKREIGLNCEHFYNIAVVGVAGTGKSSVVNGIMGYHDNHKYAAMTGETEATAKPTGYRHPDLRSMILWDMPGAGTMNHPAETYFEDKFLCAFDSLIIVTAERLQEIDLTIAHKAKQWKVPVLFVRNKADQAVDAKMRRYTGKKKDEHHIWSASVGELVNEVRQSICKQLKANQMNAKRLFIISAWNLQEFVSVLSQRKMDHHLRLIDEQRFMRTLIEGVLSKRQRERRRQQKEELKMKRRSKVDPNATHPHLEALPIK</sequence>
<feature type="transmembrane region" description="Helical" evidence="6">
    <location>
        <begin position="64"/>
        <end position="87"/>
    </location>
</feature>
<dbReference type="OrthoDB" id="422720at2759"/>
<evidence type="ECO:0000313" key="9">
    <source>
        <dbReference type="Proteomes" id="UP000605846"/>
    </source>
</evidence>
<dbReference type="GO" id="GO:0016787">
    <property type="term" value="F:hydrolase activity"/>
    <property type="evidence" value="ECO:0007669"/>
    <property type="project" value="UniProtKB-KW"/>
</dbReference>
<dbReference type="InterPro" id="IPR027417">
    <property type="entry name" value="P-loop_NTPase"/>
</dbReference>
<comment type="similarity">
    <text evidence="1">Belongs to the TRAFAC class dynamin-like GTPase superfamily. IRG family.</text>
</comment>
<dbReference type="GO" id="GO:0016020">
    <property type="term" value="C:membrane"/>
    <property type="evidence" value="ECO:0007669"/>
    <property type="project" value="InterPro"/>
</dbReference>
<dbReference type="PANTHER" id="PTHR32341">
    <property type="entry name" value="INTERFERON-INDUCIBLE GTPASE"/>
    <property type="match status" value="1"/>
</dbReference>
<keyword evidence="4" id="KW-0342">GTP-binding</keyword>
<keyword evidence="3" id="KW-0378">Hydrolase</keyword>
<dbReference type="SUPFAM" id="SSF52540">
    <property type="entry name" value="P-loop containing nucleoside triphosphate hydrolases"/>
    <property type="match status" value="1"/>
</dbReference>
<dbReference type="GO" id="GO:0005525">
    <property type="term" value="F:GTP binding"/>
    <property type="evidence" value="ECO:0007669"/>
    <property type="project" value="UniProtKB-KW"/>
</dbReference>
<evidence type="ECO:0000256" key="2">
    <source>
        <dbReference type="ARBA" id="ARBA00022741"/>
    </source>
</evidence>